<dbReference type="InterPro" id="IPR008984">
    <property type="entry name" value="SMAD_FHA_dom_sf"/>
</dbReference>
<dbReference type="InterPro" id="IPR019471">
    <property type="entry name" value="Interferon_reg_factor-3"/>
</dbReference>
<dbReference type="InterPro" id="IPR017855">
    <property type="entry name" value="SMAD-like_dom_sf"/>
</dbReference>
<dbReference type="GO" id="GO:0003700">
    <property type="term" value="F:DNA-binding transcription factor activity"/>
    <property type="evidence" value="ECO:0007669"/>
    <property type="project" value="InterPro"/>
</dbReference>
<evidence type="ECO:0000256" key="1">
    <source>
        <dbReference type="SAM" id="MobiDB-lite"/>
    </source>
</evidence>
<feature type="region of interest" description="Disordered" evidence="1">
    <location>
        <begin position="1"/>
        <end position="44"/>
    </location>
</feature>
<dbReference type="EMBL" id="NBAG03000541">
    <property type="protein sequence ID" value="PNI16333.1"/>
    <property type="molecule type" value="Genomic_DNA"/>
</dbReference>
<dbReference type="SMR" id="A0A2J8J0P3"/>
<evidence type="ECO:0000259" key="2">
    <source>
        <dbReference type="Pfam" id="PF10401"/>
    </source>
</evidence>
<feature type="non-terminal residue" evidence="3">
    <location>
        <position position="119"/>
    </location>
</feature>
<dbReference type="Proteomes" id="UP000236370">
    <property type="component" value="Unassembled WGS sequence"/>
</dbReference>
<name>A0A2J8J0P3_PANTR</name>
<protein>
    <submittedName>
        <fullName evidence="3">IRF3 isoform 20</fullName>
    </submittedName>
</protein>
<comment type="caution">
    <text evidence="3">The sequence shown here is derived from an EMBL/GenBank/DDBJ whole genome shotgun (WGS) entry which is preliminary data.</text>
</comment>
<dbReference type="FunFam" id="2.60.200.10:FF:000025">
    <property type="entry name" value="Interferon regulatory factor 3"/>
    <property type="match status" value="1"/>
</dbReference>
<gene>
    <name evidence="3" type="ORF">CK820_G0051486</name>
</gene>
<accession>A0A2J8J0P3</accession>
<dbReference type="Gene3D" id="2.60.200.10">
    <property type="match status" value="1"/>
</dbReference>
<dbReference type="Pfam" id="PF10401">
    <property type="entry name" value="IRF-3"/>
    <property type="match status" value="1"/>
</dbReference>
<proteinExistence type="predicted"/>
<dbReference type="AlphaFoldDB" id="A0A2J8J0P3"/>
<sequence>MVLAPLPDPGPPSLAVAPEPCPQPLRSPSLDNPTPFPNLGPSENPLKRLLVPGEEWEFEVTAFYRGRQVFQQTISCPEGLRLVGSEVGDRTLPGWPVTLPDPGMSLTDRGVMSYVRHVL</sequence>
<feature type="compositionally biased region" description="Pro residues" evidence="1">
    <location>
        <begin position="1"/>
        <end position="12"/>
    </location>
</feature>
<evidence type="ECO:0000313" key="4">
    <source>
        <dbReference type="Proteomes" id="UP000236370"/>
    </source>
</evidence>
<reference evidence="3 4" key="1">
    <citation type="submission" date="2017-12" db="EMBL/GenBank/DDBJ databases">
        <title>High-resolution comparative analysis of great ape genomes.</title>
        <authorList>
            <person name="Pollen A."/>
            <person name="Hastie A."/>
            <person name="Hormozdiari F."/>
            <person name="Dougherty M."/>
            <person name="Liu R."/>
            <person name="Chaisson M."/>
            <person name="Hoppe E."/>
            <person name="Hill C."/>
            <person name="Pang A."/>
            <person name="Hillier L."/>
            <person name="Baker C."/>
            <person name="Armstrong J."/>
            <person name="Shendure J."/>
            <person name="Paten B."/>
            <person name="Wilson R."/>
            <person name="Chao H."/>
            <person name="Schneider V."/>
            <person name="Ventura M."/>
            <person name="Kronenberg Z."/>
            <person name="Murali S."/>
            <person name="Gordon D."/>
            <person name="Cantsilieris S."/>
            <person name="Munson K."/>
            <person name="Nelson B."/>
            <person name="Raja A."/>
            <person name="Underwood J."/>
            <person name="Diekhans M."/>
            <person name="Fiddes I."/>
            <person name="Haussler D."/>
            <person name="Eichler E."/>
        </authorList>
    </citation>
    <scope>NUCLEOTIDE SEQUENCE [LARGE SCALE GENOMIC DNA]</scope>
    <source>
        <strain evidence="3">Yerkes chimp pedigree #C0471</strain>
    </source>
</reference>
<organism evidence="3 4">
    <name type="scientific">Pan troglodytes</name>
    <name type="common">Chimpanzee</name>
    <dbReference type="NCBI Taxonomy" id="9598"/>
    <lineage>
        <taxon>Eukaryota</taxon>
        <taxon>Metazoa</taxon>
        <taxon>Chordata</taxon>
        <taxon>Craniata</taxon>
        <taxon>Vertebrata</taxon>
        <taxon>Euteleostomi</taxon>
        <taxon>Mammalia</taxon>
        <taxon>Eutheria</taxon>
        <taxon>Euarchontoglires</taxon>
        <taxon>Primates</taxon>
        <taxon>Haplorrhini</taxon>
        <taxon>Catarrhini</taxon>
        <taxon>Hominidae</taxon>
        <taxon>Pan</taxon>
    </lineage>
</organism>
<evidence type="ECO:0000313" key="3">
    <source>
        <dbReference type="EMBL" id="PNI16333.1"/>
    </source>
</evidence>
<dbReference type="SUPFAM" id="SSF49879">
    <property type="entry name" value="SMAD/FHA domain"/>
    <property type="match status" value="1"/>
</dbReference>
<feature type="domain" description="Interferon regulatory factor-3" evidence="2">
    <location>
        <begin position="56"/>
        <end position="119"/>
    </location>
</feature>